<gene>
    <name evidence="2" type="ORF">E6K78_02980</name>
</gene>
<name>A0A538TWG4_UNCEI</name>
<evidence type="ECO:0000313" key="2">
    <source>
        <dbReference type="EMBL" id="TMQ67964.1"/>
    </source>
</evidence>
<feature type="non-terminal residue" evidence="2">
    <location>
        <position position="151"/>
    </location>
</feature>
<protein>
    <submittedName>
        <fullName evidence="2">DUF4386 domain-containing protein</fullName>
    </submittedName>
</protein>
<reference evidence="2 3" key="1">
    <citation type="journal article" date="2019" name="Nat. Microbiol.">
        <title>Mediterranean grassland soil C-N compound turnover is dependent on rainfall and depth, and is mediated by genomically divergent microorganisms.</title>
        <authorList>
            <person name="Diamond S."/>
            <person name="Andeer P.F."/>
            <person name="Li Z."/>
            <person name="Crits-Christoph A."/>
            <person name="Burstein D."/>
            <person name="Anantharaman K."/>
            <person name="Lane K.R."/>
            <person name="Thomas B.C."/>
            <person name="Pan C."/>
            <person name="Northen T.R."/>
            <person name="Banfield J.F."/>
        </authorList>
    </citation>
    <scope>NUCLEOTIDE SEQUENCE [LARGE SCALE GENOMIC DNA]</scope>
    <source>
        <strain evidence="2">WS_8</strain>
    </source>
</reference>
<dbReference type="Proteomes" id="UP000316609">
    <property type="component" value="Unassembled WGS sequence"/>
</dbReference>
<keyword evidence="1" id="KW-0472">Membrane</keyword>
<dbReference type="EMBL" id="VBOY01000021">
    <property type="protein sequence ID" value="TMQ67964.1"/>
    <property type="molecule type" value="Genomic_DNA"/>
</dbReference>
<dbReference type="Pfam" id="PF14329">
    <property type="entry name" value="DUF4386"/>
    <property type="match status" value="1"/>
</dbReference>
<dbReference type="InterPro" id="IPR025495">
    <property type="entry name" value="DUF4386"/>
</dbReference>
<dbReference type="AlphaFoldDB" id="A0A538TWG4"/>
<comment type="caution">
    <text evidence="2">The sequence shown here is derived from an EMBL/GenBank/DDBJ whole genome shotgun (WGS) entry which is preliminary data.</text>
</comment>
<feature type="transmembrane region" description="Helical" evidence="1">
    <location>
        <begin position="57"/>
        <end position="84"/>
    </location>
</feature>
<accession>A0A538TWG4</accession>
<keyword evidence="1" id="KW-0812">Transmembrane</keyword>
<evidence type="ECO:0000313" key="3">
    <source>
        <dbReference type="Proteomes" id="UP000316609"/>
    </source>
</evidence>
<feature type="transmembrane region" description="Helical" evidence="1">
    <location>
        <begin position="91"/>
        <end position="114"/>
    </location>
</feature>
<sequence length="151" mass="16424">MEQSELGNSPRALARIAGVLYLINILLGAYQELGIRQRLTVSGDAAATAAKMHAMEWLWRVGIASELVLLLTAVPLLMILYAFLRPANKPLALLAMLFCTIGIAIEAAVCMYLLEAIFPLGTNEYLKAFTPDQLNALMSLALKAHTYGFAV</sequence>
<feature type="transmembrane region" description="Helical" evidence="1">
    <location>
        <begin position="12"/>
        <end position="30"/>
    </location>
</feature>
<organism evidence="2 3">
    <name type="scientific">Eiseniibacteriota bacterium</name>
    <dbReference type="NCBI Taxonomy" id="2212470"/>
    <lineage>
        <taxon>Bacteria</taxon>
        <taxon>Candidatus Eiseniibacteriota</taxon>
    </lineage>
</organism>
<evidence type="ECO:0000256" key="1">
    <source>
        <dbReference type="SAM" id="Phobius"/>
    </source>
</evidence>
<keyword evidence="1" id="KW-1133">Transmembrane helix</keyword>
<proteinExistence type="predicted"/>